<dbReference type="Proteomes" id="UP000189545">
    <property type="component" value="Chromosome"/>
</dbReference>
<dbReference type="STRING" id="225848.Sps_04497"/>
<keyword evidence="3" id="KW-1185">Reference proteome</keyword>
<sequence length="588" mass="64457">MQSLWHAETASQFVTPLELRVYTSRLLGQEPSLVLHGGGNTSVKTQVKNLFDETEEILFVKGSSWDLETIEAEGFAPVKMDVLLNMAKLPELTDSDMVKYQRAAMIDPNAPNPSVEAILHAIIPFAFVDHTHADAVVTLTNTGSSSSSKGSVYIEQLFGKRVLVIPYVMPGFALAKLVYEMTQNIDWQSIEGLVLMNHGLFTFSDDARTAYENTIKLVTEAENFIEANLCINAEEREEADEKSLEYCDENIHIDLVELAKIRNLVSAQKGAPQVALLNSSKGSCHIASHPELKSIASRGPLTPDHVIRTKRIPAILNDDFEADLSDYAQDYIEYFDRYQSGQTMLNYAPNFAIWQGKAAISFGKTVNQALIIEDITSHTFEAILTAEALGGYQALSPADIFAVEYWELEQAKLKKGASSNNKPLLGKVAMVTTAATQVGQAIVTHMEALGANVVELGEHLEFDTLDKCQEAAEIAIIDFGGLDIVICLGDDPSNLMLLKACETFLEHGINPTVLCVNHGALPVMSNNIIQVLHLACSESPTLTSQDNSKILVRKTNGEHPQSGVFNLLSAITMMLSNDYMPHEEGVVV</sequence>
<feature type="domain" description="Class II aldolase/adducin N-terminal" evidence="1">
    <location>
        <begin position="19"/>
        <end position="225"/>
    </location>
</feature>
<dbReference type="OrthoDB" id="9774430at2"/>
<dbReference type="Gene3D" id="3.40.225.10">
    <property type="entry name" value="Class II aldolase/adducin N-terminal domain"/>
    <property type="match status" value="1"/>
</dbReference>
<organism evidence="2 3">
    <name type="scientific">Shewanella psychrophila</name>
    <dbReference type="NCBI Taxonomy" id="225848"/>
    <lineage>
        <taxon>Bacteria</taxon>
        <taxon>Pseudomonadati</taxon>
        <taxon>Pseudomonadota</taxon>
        <taxon>Gammaproteobacteria</taxon>
        <taxon>Alteromonadales</taxon>
        <taxon>Shewanellaceae</taxon>
        <taxon>Shewanella</taxon>
    </lineage>
</organism>
<evidence type="ECO:0000313" key="2">
    <source>
        <dbReference type="EMBL" id="AQS39582.1"/>
    </source>
</evidence>
<gene>
    <name evidence="2" type="ORF">Sps_04497</name>
</gene>
<dbReference type="AlphaFoldDB" id="A0A1S6HVT8"/>
<dbReference type="GO" id="GO:0005996">
    <property type="term" value="P:monosaccharide metabolic process"/>
    <property type="evidence" value="ECO:0007669"/>
    <property type="project" value="UniProtKB-ARBA"/>
</dbReference>
<accession>A0A1S6HVT8</accession>
<dbReference type="RefSeq" id="WP_077754462.1">
    <property type="nucleotide sequence ID" value="NZ_CP014782.1"/>
</dbReference>
<dbReference type="KEGG" id="spsw:Sps_04497"/>
<proteinExistence type="predicted"/>
<name>A0A1S6HVT8_9GAMM</name>
<dbReference type="Pfam" id="PF00596">
    <property type="entry name" value="Aldolase_II"/>
    <property type="match status" value="1"/>
</dbReference>
<evidence type="ECO:0000259" key="1">
    <source>
        <dbReference type="SMART" id="SM01007"/>
    </source>
</evidence>
<dbReference type="SMART" id="SM01007">
    <property type="entry name" value="Aldolase_II"/>
    <property type="match status" value="1"/>
</dbReference>
<evidence type="ECO:0000313" key="3">
    <source>
        <dbReference type="Proteomes" id="UP000189545"/>
    </source>
</evidence>
<dbReference type="InterPro" id="IPR001303">
    <property type="entry name" value="Aldolase_II/adducin_N"/>
</dbReference>
<reference evidence="2 3" key="1">
    <citation type="submission" date="2016-03" db="EMBL/GenBank/DDBJ databases">
        <title>Complete genome sequence of Shewanella psychrophila WP2, a deep sea bacterium isolated from west Pacific sediment.</title>
        <authorList>
            <person name="Xu G."/>
            <person name="Jian H."/>
        </authorList>
    </citation>
    <scope>NUCLEOTIDE SEQUENCE [LARGE SCALE GENOMIC DNA]</scope>
    <source>
        <strain evidence="2 3">WP2</strain>
    </source>
</reference>
<protein>
    <recommendedName>
        <fullName evidence="1">Class II aldolase/adducin N-terminal domain-containing protein</fullName>
    </recommendedName>
</protein>
<dbReference type="InterPro" id="IPR036409">
    <property type="entry name" value="Aldolase_II/adducin_N_sf"/>
</dbReference>
<dbReference type="NCBIfam" id="NF006197">
    <property type="entry name" value="PRK08324.2-5"/>
    <property type="match status" value="1"/>
</dbReference>
<dbReference type="EMBL" id="CP014782">
    <property type="protein sequence ID" value="AQS39582.1"/>
    <property type="molecule type" value="Genomic_DNA"/>
</dbReference>
<dbReference type="SUPFAM" id="SSF53639">
    <property type="entry name" value="AraD/HMP-PK domain-like"/>
    <property type="match status" value="1"/>
</dbReference>